<dbReference type="InterPro" id="IPR043504">
    <property type="entry name" value="Peptidase_S1_PA_chymotrypsin"/>
</dbReference>
<proteinExistence type="predicted"/>
<dbReference type="Gene3D" id="2.40.10.10">
    <property type="entry name" value="Trypsin-like serine proteases"/>
    <property type="match status" value="2"/>
</dbReference>
<name>A0A7S3V0V6_9STRA</name>
<dbReference type="SUPFAM" id="SSF50494">
    <property type="entry name" value="Trypsin-like serine proteases"/>
    <property type="match status" value="1"/>
</dbReference>
<protein>
    <recommendedName>
        <fullName evidence="3">Serine protease</fullName>
    </recommendedName>
</protein>
<reference evidence="2" key="1">
    <citation type="submission" date="2021-01" db="EMBL/GenBank/DDBJ databases">
        <authorList>
            <person name="Corre E."/>
            <person name="Pelletier E."/>
            <person name="Niang G."/>
            <person name="Scheremetjew M."/>
            <person name="Finn R."/>
            <person name="Kale V."/>
            <person name="Holt S."/>
            <person name="Cochrane G."/>
            <person name="Meng A."/>
            <person name="Brown T."/>
            <person name="Cohen L."/>
        </authorList>
    </citation>
    <scope>NUCLEOTIDE SEQUENCE</scope>
    <source>
        <strain evidence="2">GSBS06</strain>
    </source>
</reference>
<dbReference type="Pfam" id="PF13365">
    <property type="entry name" value="Trypsin_2"/>
    <property type="match status" value="1"/>
</dbReference>
<sequence length="777" mass="87489">MMKRVQRRAQAHNIDVTVVDVSSAIDWMNDTGRIIRNENSSNISGPVTVTSSNSPVVNCENVHDDMSMIFLDPDWLVDLIKQLVDHNEKSEKTLLQRFLKSKNSNISRQLQRNPSRGLNFMQRDMGGRIRNDVKRLRTRAVLTESLLPFLWPELFENIGNTSVSSNDVVKHLLQVLQEFDICYEISSNPNESRKTKRSWLVPCLLTEKFDLKKHWYMEDEGKQQQSQNTTAQLDGHRTVEIGRRYTFTRFSPPGLIGRLLNHVFMNTNSEPASNPRSLQPFPPQVWVDAAKFGFPSPGGRSQQGFRLLIYLYENKENEDFETEFYLDVVARGDTRALIGMWEALLVCFDAVEKVLYSYPGLIWQYFIPCPICKFQMQGTDVYAFDQFEIEDYVDVDQVWQSILQINNYVEDDTDPTYGCRAVMPCEAENAMGPHNCPAVFLLPPSPELIALRNHILEERQYRSIIAQQEQDGSVLPSRKPYELCFNGNTGICIDARAVVKVAIYDRSQRILCQQGSGFVVDKELGLILTAAHLVLDPTTRVSKFDDFPISVHENEGRILTPEQAEMCRYWFVIGTFVGERQAPEWTYKAVGVKYDVESEVCVDALVIRVCGLLDKKSPTSKSRQVEDAFNTSPVGTICGTVNTFSNNGNGGIFDTINLSSDEEEGFLPLPAELSLGDSNQIRVNDRVSLAGFPPLRGESICCDSGVVNQLIGNIFINCTVFQHSGSSGGPLVDEHGKVIGVLSKGFRPGDFGQHIAINCCTEILNEARLIVAAESEK</sequence>
<evidence type="ECO:0000313" key="2">
    <source>
        <dbReference type="EMBL" id="CAE0444664.1"/>
    </source>
</evidence>
<dbReference type="InterPro" id="IPR009003">
    <property type="entry name" value="Peptidase_S1_PA"/>
</dbReference>
<accession>A0A7S3V0V6</accession>
<evidence type="ECO:0008006" key="3">
    <source>
        <dbReference type="Google" id="ProtNLM"/>
    </source>
</evidence>
<dbReference type="AlphaFoldDB" id="A0A7S3V0V6"/>
<organism evidence="2">
    <name type="scientific">Aplanochytrium stocchinoi</name>
    <dbReference type="NCBI Taxonomy" id="215587"/>
    <lineage>
        <taxon>Eukaryota</taxon>
        <taxon>Sar</taxon>
        <taxon>Stramenopiles</taxon>
        <taxon>Bigyra</taxon>
        <taxon>Labyrinthulomycetes</taxon>
        <taxon>Thraustochytrida</taxon>
        <taxon>Thraustochytriidae</taxon>
        <taxon>Aplanochytrium</taxon>
    </lineage>
</organism>
<gene>
    <name evidence="2" type="ORF">ASTO00021_LOCUS14710</name>
</gene>
<evidence type="ECO:0000256" key="1">
    <source>
        <dbReference type="ARBA" id="ARBA00023026"/>
    </source>
</evidence>
<dbReference type="EMBL" id="HBIN01019280">
    <property type="protein sequence ID" value="CAE0444664.1"/>
    <property type="molecule type" value="Transcribed_RNA"/>
</dbReference>
<keyword evidence="1" id="KW-0843">Virulence</keyword>